<gene>
    <name evidence="2" type="ORF">GJ744_005931</name>
</gene>
<proteinExistence type="predicted"/>
<sequence length="83" mass="9410">MLRRILALSALVHCGFCGSHDLEEQSVKTSAGWLESTMSLTKLLPEHASERVKELRKHLANQRVSRLARLGLIIRIKFARMEA</sequence>
<feature type="chain" id="PRO_5034067915" evidence="1">
    <location>
        <begin position="18"/>
        <end position="83"/>
    </location>
</feature>
<evidence type="ECO:0000313" key="3">
    <source>
        <dbReference type="Proteomes" id="UP000606974"/>
    </source>
</evidence>
<evidence type="ECO:0000256" key="1">
    <source>
        <dbReference type="SAM" id="SignalP"/>
    </source>
</evidence>
<comment type="caution">
    <text evidence="2">The sequence shown here is derived from an EMBL/GenBank/DDBJ whole genome shotgun (WGS) entry which is preliminary data.</text>
</comment>
<dbReference type="AlphaFoldDB" id="A0A8H7APR9"/>
<dbReference type="Proteomes" id="UP000606974">
    <property type="component" value="Unassembled WGS sequence"/>
</dbReference>
<reference evidence="2" key="1">
    <citation type="submission" date="2020-02" db="EMBL/GenBank/DDBJ databases">
        <authorList>
            <person name="Palmer J.M."/>
        </authorList>
    </citation>
    <scope>NUCLEOTIDE SEQUENCE</scope>
    <source>
        <strain evidence="2">EPUS1.4</strain>
        <tissue evidence="2">Thallus</tissue>
    </source>
</reference>
<protein>
    <submittedName>
        <fullName evidence="2">Uncharacterized protein</fullName>
    </submittedName>
</protein>
<name>A0A8H7APR9_9EURO</name>
<keyword evidence="3" id="KW-1185">Reference proteome</keyword>
<feature type="signal peptide" evidence="1">
    <location>
        <begin position="1"/>
        <end position="17"/>
    </location>
</feature>
<keyword evidence="1" id="KW-0732">Signal</keyword>
<dbReference type="EMBL" id="JAACFV010000026">
    <property type="protein sequence ID" value="KAF7510831.1"/>
    <property type="molecule type" value="Genomic_DNA"/>
</dbReference>
<accession>A0A8H7APR9</accession>
<organism evidence="2 3">
    <name type="scientific">Endocarpon pusillum</name>
    <dbReference type="NCBI Taxonomy" id="364733"/>
    <lineage>
        <taxon>Eukaryota</taxon>
        <taxon>Fungi</taxon>
        <taxon>Dikarya</taxon>
        <taxon>Ascomycota</taxon>
        <taxon>Pezizomycotina</taxon>
        <taxon>Eurotiomycetes</taxon>
        <taxon>Chaetothyriomycetidae</taxon>
        <taxon>Verrucariales</taxon>
        <taxon>Verrucariaceae</taxon>
        <taxon>Endocarpon</taxon>
    </lineage>
</organism>
<evidence type="ECO:0000313" key="2">
    <source>
        <dbReference type="EMBL" id="KAF7510831.1"/>
    </source>
</evidence>